<evidence type="ECO:0000256" key="1">
    <source>
        <dbReference type="SAM" id="Phobius"/>
    </source>
</evidence>
<name>A0A653ETY6_9MYCO</name>
<gene>
    <name evidence="2" type="ORF">BIN_B_03722</name>
</gene>
<organism evidence="2">
    <name type="scientific">Mycobacterium riyadhense</name>
    <dbReference type="NCBI Taxonomy" id="486698"/>
    <lineage>
        <taxon>Bacteria</taxon>
        <taxon>Bacillati</taxon>
        <taxon>Actinomycetota</taxon>
        <taxon>Actinomycetes</taxon>
        <taxon>Mycobacteriales</taxon>
        <taxon>Mycobacteriaceae</taxon>
        <taxon>Mycobacterium</taxon>
    </lineage>
</organism>
<keyword evidence="1" id="KW-0472">Membrane</keyword>
<dbReference type="AlphaFoldDB" id="A0A653ETY6"/>
<keyword evidence="1" id="KW-1133">Transmembrane helix</keyword>
<protein>
    <submittedName>
        <fullName evidence="2">Uncharacterized protein</fullName>
    </submittedName>
</protein>
<feature type="transmembrane region" description="Helical" evidence="1">
    <location>
        <begin position="20"/>
        <end position="41"/>
    </location>
</feature>
<feature type="transmembrane region" description="Helical" evidence="1">
    <location>
        <begin position="80"/>
        <end position="104"/>
    </location>
</feature>
<sequence length="111" mass="11871">MSSTPPPQAHERQIDWLRAAFAGAIAGGVLWAVVIKVLSILDKALSMEVRLAYAAGGVFVPVLVVGLVLYRLARRPAVRVYGVALFIAPCTGLVLLLFMFAIGLPELLTGR</sequence>
<keyword evidence="1" id="KW-0812">Transmembrane</keyword>
<evidence type="ECO:0000313" key="2">
    <source>
        <dbReference type="EMBL" id="VTP00803.1"/>
    </source>
</evidence>
<accession>A0A653ETY6</accession>
<reference evidence="2" key="1">
    <citation type="submission" date="2019-05" db="EMBL/GenBank/DDBJ databases">
        <authorList>
            <person name="Naeem R."/>
            <person name="Antony C."/>
            <person name="Guan Q."/>
        </authorList>
    </citation>
    <scope>NUCLEOTIDE SEQUENCE</scope>
    <source>
        <strain evidence="2">2</strain>
    </source>
</reference>
<feature type="transmembrane region" description="Helical" evidence="1">
    <location>
        <begin position="53"/>
        <end position="73"/>
    </location>
</feature>
<proteinExistence type="predicted"/>
<dbReference type="EMBL" id="LR589108">
    <property type="protein sequence ID" value="VTP00803.1"/>
    <property type="molecule type" value="Genomic_DNA"/>
</dbReference>